<dbReference type="Proteomes" id="UP001499993">
    <property type="component" value="Unassembled WGS sequence"/>
</dbReference>
<reference evidence="2" key="1">
    <citation type="journal article" date="2019" name="Int. J. Syst. Evol. Microbiol.">
        <title>The Global Catalogue of Microorganisms (GCM) 10K type strain sequencing project: providing services to taxonomists for standard genome sequencing and annotation.</title>
        <authorList>
            <consortium name="The Broad Institute Genomics Platform"/>
            <consortium name="The Broad Institute Genome Sequencing Center for Infectious Disease"/>
            <person name="Wu L."/>
            <person name="Ma J."/>
        </authorList>
    </citation>
    <scope>NUCLEOTIDE SEQUENCE [LARGE SCALE GENOMIC DNA]</scope>
    <source>
        <strain evidence="2">JCM 18123</strain>
    </source>
</reference>
<dbReference type="EMBL" id="BAABIK010000003">
    <property type="protein sequence ID" value="GAA4930861.1"/>
    <property type="molecule type" value="Genomic_DNA"/>
</dbReference>
<name>A0ABP9G7E0_9ACTN</name>
<evidence type="ECO:0000313" key="2">
    <source>
        <dbReference type="Proteomes" id="UP001499993"/>
    </source>
</evidence>
<evidence type="ECO:0000313" key="1">
    <source>
        <dbReference type="EMBL" id="GAA4930861.1"/>
    </source>
</evidence>
<accession>A0ABP9G7E0</accession>
<keyword evidence="2" id="KW-1185">Reference proteome</keyword>
<sequence length="71" mass="7733">MHLPAHAEPRTEPHPGPYEFAEAWVVVGSGEVKARGYGPRNVGILRRFEACPPRVRMVFAIPPAAADRDGA</sequence>
<comment type="caution">
    <text evidence="1">The sequence shown here is derived from an EMBL/GenBank/DDBJ whole genome shotgun (WGS) entry which is preliminary data.</text>
</comment>
<gene>
    <name evidence="1" type="ORF">GCM10023224_08350</name>
</gene>
<proteinExistence type="predicted"/>
<protein>
    <submittedName>
        <fullName evidence="1">Uncharacterized protein</fullName>
    </submittedName>
</protein>
<organism evidence="1 2">
    <name type="scientific">Streptomonospora halophila</name>
    <dbReference type="NCBI Taxonomy" id="427369"/>
    <lineage>
        <taxon>Bacteria</taxon>
        <taxon>Bacillati</taxon>
        <taxon>Actinomycetota</taxon>
        <taxon>Actinomycetes</taxon>
        <taxon>Streptosporangiales</taxon>
        <taxon>Nocardiopsidaceae</taxon>
        <taxon>Streptomonospora</taxon>
    </lineage>
</organism>